<feature type="DNA-binding region" description="H-T-H motif" evidence="4">
    <location>
        <begin position="29"/>
        <end position="48"/>
    </location>
</feature>
<dbReference type="SUPFAM" id="SSF46689">
    <property type="entry name" value="Homeodomain-like"/>
    <property type="match status" value="1"/>
</dbReference>
<dbReference type="InterPro" id="IPR050109">
    <property type="entry name" value="HTH-type_TetR-like_transc_reg"/>
</dbReference>
<dbReference type="InterPro" id="IPR009057">
    <property type="entry name" value="Homeodomain-like_sf"/>
</dbReference>
<keyword evidence="2 4" id="KW-0238">DNA-binding</keyword>
<sequence>MMSRNPADTRTRILETAWKLLESGDKAVRMSDIAKGAGISRQALYLHFPNRAELLIAVTRHIDSVNDVDTRLAPSRAATRGVERLETFIAAWGGYIPQIHGISVALRAMQGDPEAAAAWDDRMQAVRHGCAAAIRALATDGDLREDLTEEAATDLLWVLLSVENWERLVRDCGWSQDAYLREVTALAHHALLAQSRS</sequence>
<evidence type="ECO:0000313" key="6">
    <source>
        <dbReference type="EMBL" id="SCM67138.1"/>
    </source>
</evidence>
<evidence type="ECO:0000256" key="4">
    <source>
        <dbReference type="PROSITE-ProRule" id="PRU00335"/>
    </source>
</evidence>
<evidence type="ECO:0000256" key="3">
    <source>
        <dbReference type="ARBA" id="ARBA00023163"/>
    </source>
</evidence>
<keyword evidence="3" id="KW-0804">Transcription</keyword>
<feature type="domain" description="HTH tetR-type" evidence="5">
    <location>
        <begin position="7"/>
        <end position="66"/>
    </location>
</feature>
<dbReference type="Gene3D" id="1.10.357.10">
    <property type="entry name" value="Tetracycline Repressor, domain 2"/>
    <property type="match status" value="1"/>
</dbReference>
<dbReference type="InterPro" id="IPR001647">
    <property type="entry name" value="HTH_TetR"/>
</dbReference>
<keyword evidence="7" id="KW-1185">Reference proteome</keyword>
<evidence type="ECO:0000256" key="2">
    <source>
        <dbReference type="ARBA" id="ARBA00023125"/>
    </source>
</evidence>
<evidence type="ECO:0000313" key="7">
    <source>
        <dbReference type="Proteomes" id="UP000184085"/>
    </source>
</evidence>
<dbReference type="PROSITE" id="PS50977">
    <property type="entry name" value="HTH_TETR_2"/>
    <property type="match status" value="1"/>
</dbReference>
<dbReference type="RefSeq" id="WP_245780524.1">
    <property type="nucleotide sequence ID" value="NZ_FMJB01000044.1"/>
</dbReference>
<dbReference type="PRINTS" id="PR00455">
    <property type="entry name" value="HTHTETR"/>
</dbReference>
<name>A0A1M4MZH0_9RHOB</name>
<dbReference type="SUPFAM" id="SSF48498">
    <property type="entry name" value="Tetracyclin repressor-like, C-terminal domain"/>
    <property type="match status" value="1"/>
</dbReference>
<dbReference type="GO" id="GO:0000976">
    <property type="term" value="F:transcription cis-regulatory region binding"/>
    <property type="evidence" value="ECO:0007669"/>
    <property type="project" value="TreeGrafter"/>
</dbReference>
<accession>A0A1M4MZH0</accession>
<reference evidence="7" key="1">
    <citation type="submission" date="2016-09" db="EMBL/GenBank/DDBJ databases">
        <authorList>
            <person name="Wibberg D."/>
        </authorList>
    </citation>
    <scope>NUCLEOTIDE SEQUENCE [LARGE SCALE GENOMIC DNA]</scope>
</reference>
<dbReference type="InterPro" id="IPR036271">
    <property type="entry name" value="Tet_transcr_reg_TetR-rel_C_sf"/>
</dbReference>
<dbReference type="AlphaFoldDB" id="A0A1M4MZH0"/>
<organism evidence="6 7">
    <name type="scientific">Donghicola eburneus</name>
    <dbReference type="NCBI Taxonomy" id="393278"/>
    <lineage>
        <taxon>Bacteria</taxon>
        <taxon>Pseudomonadati</taxon>
        <taxon>Pseudomonadota</taxon>
        <taxon>Alphaproteobacteria</taxon>
        <taxon>Rhodobacterales</taxon>
        <taxon>Roseobacteraceae</taxon>
        <taxon>Donghicola</taxon>
    </lineage>
</organism>
<dbReference type="PANTHER" id="PTHR30055">
    <property type="entry name" value="HTH-TYPE TRANSCRIPTIONAL REGULATOR RUTR"/>
    <property type="match status" value="1"/>
</dbReference>
<protein>
    <submittedName>
        <fullName evidence="6">TetR family transcriptional regulator</fullName>
    </submittedName>
</protein>
<evidence type="ECO:0000256" key="1">
    <source>
        <dbReference type="ARBA" id="ARBA00023015"/>
    </source>
</evidence>
<proteinExistence type="predicted"/>
<gene>
    <name evidence="6" type="ORF">KARMA_1326</name>
</gene>
<dbReference type="Proteomes" id="UP000184085">
    <property type="component" value="Unassembled WGS sequence"/>
</dbReference>
<evidence type="ECO:0000259" key="5">
    <source>
        <dbReference type="PROSITE" id="PS50977"/>
    </source>
</evidence>
<dbReference type="EMBL" id="FMJB01000044">
    <property type="protein sequence ID" value="SCM67138.1"/>
    <property type="molecule type" value="Genomic_DNA"/>
</dbReference>
<keyword evidence="1" id="KW-0805">Transcription regulation</keyword>
<dbReference type="PANTHER" id="PTHR30055:SF234">
    <property type="entry name" value="HTH-TYPE TRANSCRIPTIONAL REGULATOR BETI"/>
    <property type="match status" value="1"/>
</dbReference>
<dbReference type="GO" id="GO:0003700">
    <property type="term" value="F:DNA-binding transcription factor activity"/>
    <property type="evidence" value="ECO:0007669"/>
    <property type="project" value="TreeGrafter"/>
</dbReference>
<dbReference type="Pfam" id="PF00440">
    <property type="entry name" value="TetR_N"/>
    <property type="match status" value="1"/>
</dbReference>